<comment type="cofactor">
    <cofactor evidence="2">
        <name>Mg(2+)</name>
        <dbReference type="ChEBI" id="CHEBI:18420"/>
    </cofactor>
</comment>
<dbReference type="PRINTS" id="PR00919">
    <property type="entry name" value="THERMOPTASE"/>
</dbReference>
<evidence type="ECO:0000256" key="5">
    <source>
        <dbReference type="ARBA" id="ARBA00022438"/>
    </source>
</evidence>
<name>A0A263BSJ9_9BACI</name>
<comment type="cofactor">
    <cofactor evidence="3">
        <name>Zn(2+)</name>
        <dbReference type="ChEBI" id="CHEBI:29105"/>
    </cofactor>
</comment>
<dbReference type="Proteomes" id="UP000217083">
    <property type="component" value="Unassembled WGS sequence"/>
</dbReference>
<dbReference type="EMBL" id="NPIA01000005">
    <property type="protein sequence ID" value="OZM56701.1"/>
    <property type="molecule type" value="Genomic_DNA"/>
</dbReference>
<evidence type="ECO:0000313" key="10">
    <source>
        <dbReference type="EMBL" id="OZM56701.1"/>
    </source>
</evidence>
<keyword evidence="6" id="KW-0645">Protease</keyword>
<reference evidence="11" key="1">
    <citation type="submission" date="2017-08" db="EMBL/GenBank/DDBJ databases">
        <authorList>
            <person name="Huang Z."/>
        </authorList>
    </citation>
    <scope>NUCLEOTIDE SEQUENCE [LARGE SCALE GENOMIC DNA]</scope>
    <source>
        <strain evidence="11">SA5d-4</strain>
    </source>
</reference>
<dbReference type="GO" id="GO:0008237">
    <property type="term" value="F:metallopeptidase activity"/>
    <property type="evidence" value="ECO:0007669"/>
    <property type="project" value="UniProtKB-KW"/>
</dbReference>
<evidence type="ECO:0000256" key="2">
    <source>
        <dbReference type="ARBA" id="ARBA00001946"/>
    </source>
</evidence>
<gene>
    <name evidence="10" type="ORF">CIB95_10795</name>
</gene>
<evidence type="ECO:0000313" key="11">
    <source>
        <dbReference type="Proteomes" id="UP000217083"/>
    </source>
</evidence>
<comment type="similarity">
    <text evidence="4">Belongs to the peptidase M29 family.</text>
</comment>
<comment type="cofactor">
    <cofactor evidence="1">
        <name>Co(2+)</name>
        <dbReference type="ChEBI" id="CHEBI:48828"/>
    </cofactor>
</comment>
<dbReference type="Pfam" id="PF02073">
    <property type="entry name" value="Peptidase_M29"/>
    <property type="match status" value="1"/>
</dbReference>
<keyword evidence="7" id="KW-0479">Metal-binding</keyword>
<evidence type="ECO:0000256" key="4">
    <source>
        <dbReference type="ARBA" id="ARBA00008236"/>
    </source>
</evidence>
<evidence type="ECO:0000256" key="3">
    <source>
        <dbReference type="ARBA" id="ARBA00001947"/>
    </source>
</evidence>
<keyword evidence="11" id="KW-1185">Reference proteome</keyword>
<dbReference type="GO" id="GO:0004177">
    <property type="term" value="F:aminopeptidase activity"/>
    <property type="evidence" value="ECO:0007669"/>
    <property type="project" value="UniProtKB-KW"/>
</dbReference>
<evidence type="ECO:0000256" key="8">
    <source>
        <dbReference type="ARBA" id="ARBA00022801"/>
    </source>
</evidence>
<dbReference type="InterPro" id="IPR052170">
    <property type="entry name" value="M29_Exopeptidase"/>
</dbReference>
<evidence type="ECO:0000256" key="7">
    <source>
        <dbReference type="ARBA" id="ARBA00022723"/>
    </source>
</evidence>
<sequence>MDNFNKLLKKYAEVTIHIGLNIQKGQKLVIQAPIEAAQYVRYVTKAAYEAGAYLVYVEYHDEEINLLKATHAPFKALEEVPQWKVDGMTQLAKDNCAFLNIYAPNPDLLKDVAPERVAASKKAMGSAMKEMSEMIGSGKISWSLVSIPTEAWAKAVFPGEPLASALEKLWEMIFFVTRVDQENPVMAWEQHIERLNLKASLLNNKRYKYLHYSGPGTNLTIELPKKQHWICAEFTNEKGIDFVPNLPTEEVFTVPLKNGVNGTVSSSKPLNLSGTLIENFSFTFKDGKVIEFNAEKGYDALKHLLETDEGASYLGEIAIVPHDSPISNSNLVFYNTLYDENASCHLALGNCIPIAYKGGNKMTKADLIADGLNDSITHVDFMIGSGELNIDGETEDGKIEAVFRNGNWVI</sequence>
<evidence type="ECO:0000256" key="9">
    <source>
        <dbReference type="ARBA" id="ARBA00023049"/>
    </source>
</evidence>
<keyword evidence="9" id="KW-0482">Metalloprotease</keyword>
<proteinExistence type="inferred from homology"/>
<organism evidence="10 11">
    <name type="scientific">Lottiidibacillus patelloidae</name>
    <dbReference type="NCBI Taxonomy" id="2670334"/>
    <lineage>
        <taxon>Bacteria</taxon>
        <taxon>Bacillati</taxon>
        <taxon>Bacillota</taxon>
        <taxon>Bacilli</taxon>
        <taxon>Bacillales</taxon>
        <taxon>Bacillaceae</taxon>
        <taxon>Lottiidibacillus</taxon>
    </lineage>
</organism>
<accession>A0A263BSJ9</accession>
<dbReference type="GO" id="GO:0046872">
    <property type="term" value="F:metal ion binding"/>
    <property type="evidence" value="ECO:0007669"/>
    <property type="project" value="UniProtKB-KW"/>
</dbReference>
<dbReference type="SUPFAM" id="SSF144052">
    <property type="entry name" value="Thermophilic metalloprotease-like"/>
    <property type="match status" value="1"/>
</dbReference>
<dbReference type="AlphaFoldDB" id="A0A263BSJ9"/>
<keyword evidence="5 10" id="KW-0031">Aminopeptidase</keyword>
<dbReference type="PANTHER" id="PTHR34448:SF3">
    <property type="entry name" value="AMINOPEPTIDASE AMPS"/>
    <property type="match status" value="1"/>
</dbReference>
<dbReference type="GO" id="GO:0006508">
    <property type="term" value="P:proteolysis"/>
    <property type="evidence" value="ECO:0007669"/>
    <property type="project" value="UniProtKB-KW"/>
</dbReference>
<comment type="caution">
    <text evidence="10">The sequence shown here is derived from an EMBL/GenBank/DDBJ whole genome shotgun (WGS) entry which is preliminary data.</text>
</comment>
<keyword evidence="8" id="KW-0378">Hydrolase</keyword>
<evidence type="ECO:0000256" key="1">
    <source>
        <dbReference type="ARBA" id="ARBA00001941"/>
    </source>
</evidence>
<dbReference type="RefSeq" id="WP_094925033.1">
    <property type="nucleotide sequence ID" value="NZ_NPIA01000005.1"/>
</dbReference>
<evidence type="ECO:0000256" key="6">
    <source>
        <dbReference type="ARBA" id="ARBA00022670"/>
    </source>
</evidence>
<dbReference type="InterPro" id="IPR035097">
    <property type="entry name" value="M29_N-terminal"/>
</dbReference>
<dbReference type="Gene3D" id="3.40.1830.10">
    <property type="entry name" value="Thermophilic metalloprotease (M29)"/>
    <property type="match status" value="1"/>
</dbReference>
<dbReference type="PANTHER" id="PTHR34448">
    <property type="entry name" value="AMINOPEPTIDASE"/>
    <property type="match status" value="1"/>
</dbReference>
<reference evidence="10 11" key="2">
    <citation type="submission" date="2017-09" db="EMBL/GenBank/DDBJ databases">
        <title>Bacillus patelloidae sp. nov., isolated from the intestinal tract of a marine limpet.</title>
        <authorList>
            <person name="Liu R."/>
            <person name="Dong C."/>
            <person name="Shao Z."/>
        </authorList>
    </citation>
    <scope>NUCLEOTIDE SEQUENCE [LARGE SCALE GENOMIC DNA]</scope>
    <source>
        <strain evidence="10 11">SA5d-4</strain>
    </source>
</reference>
<dbReference type="InterPro" id="IPR000787">
    <property type="entry name" value="Peptidase_M29"/>
</dbReference>
<protein>
    <submittedName>
        <fullName evidence="10">Aminopeptidase</fullName>
    </submittedName>
</protein>